<dbReference type="Pfam" id="PF06187">
    <property type="entry name" value="DUF993"/>
    <property type="match status" value="1"/>
</dbReference>
<dbReference type="KEGG" id="rga:RGR602_CH00087"/>
<dbReference type="Gene3D" id="3.20.20.70">
    <property type="entry name" value="Aldolase class I"/>
    <property type="match status" value="1"/>
</dbReference>
<sequence length="387" mass="42805">MQTINLPLDGRIAPYTLTGTPIELKKRDAKDFPRVVFAAAHVVADPLADNDPWLTPAIDWERTLAFRHRLWDLGLGVAEAMDTAQRGMGLGWPEARDLIRRALAEARTRKDALIACGAGTDHLAPGPDVTIDTIIRAYEEQIEAVEAEGGRIILMASRALAAAARGPDDYIRVYDRILRQVKEPVVIHWLGEMFDPALEGYWGNPDHVKAMSTCLQVIEANAAKVDGIKVSLLSKEKEIAMRRQLPKGVRMYTGDDFNYAELIAGDEQGHSDALLGIFDAIAPAASAAMEALGRKSNREFFDLLDPTVPLSRHIFKAPTRFYKTGVVFLAYLNGLQDHFTMIGGQQSTRSLTHLAELFRLADKARVLADPDMAVNRMKRVLAVHGVY</sequence>
<accession>A0A0B4WYS8</accession>
<dbReference type="InterPro" id="IPR013785">
    <property type="entry name" value="Aldolase_TIM"/>
</dbReference>
<dbReference type="Proteomes" id="UP000031368">
    <property type="component" value="Chromosome"/>
</dbReference>
<evidence type="ECO:0000313" key="1">
    <source>
        <dbReference type="EMBL" id="AJD39463.1"/>
    </source>
</evidence>
<reference evidence="1 2" key="1">
    <citation type="submission" date="2013-11" db="EMBL/GenBank/DDBJ databases">
        <title>Complete genome sequence of Rhizobium gallicum bv. gallicum R602.</title>
        <authorList>
            <person name="Bustos P."/>
            <person name="Santamaria R.I."/>
            <person name="Lozano L."/>
            <person name="Acosta J.L."/>
            <person name="Ormeno-Orrillo E."/>
            <person name="Rogel M.A."/>
            <person name="Romero D."/>
            <person name="Cevallos M.A."/>
            <person name="Martinez-Romero E."/>
            <person name="Gonzalez V."/>
        </authorList>
    </citation>
    <scope>NUCLEOTIDE SEQUENCE [LARGE SCALE GENOMIC DNA]</scope>
    <source>
        <strain evidence="1 2">R602</strain>
    </source>
</reference>
<protein>
    <recommendedName>
        <fullName evidence="3">Dihydrodipicolinate synthase family protein</fullName>
    </recommendedName>
</protein>
<gene>
    <name evidence="1" type="ORF">RGR602_CH00087</name>
</gene>
<name>A0A0B4WYS8_9HYPH</name>
<organism evidence="1 2">
    <name type="scientific">Rhizobium gallicum bv. gallicum R602sp</name>
    <dbReference type="NCBI Taxonomy" id="1041138"/>
    <lineage>
        <taxon>Bacteria</taxon>
        <taxon>Pseudomonadati</taxon>
        <taxon>Pseudomonadota</taxon>
        <taxon>Alphaproteobacteria</taxon>
        <taxon>Hyphomicrobiales</taxon>
        <taxon>Rhizobiaceae</taxon>
        <taxon>Rhizobium/Agrobacterium group</taxon>
        <taxon>Rhizobium</taxon>
    </lineage>
</organism>
<evidence type="ECO:0008006" key="3">
    <source>
        <dbReference type="Google" id="ProtNLM"/>
    </source>
</evidence>
<keyword evidence="2" id="KW-1185">Reference proteome</keyword>
<dbReference type="HOGENOM" id="CLU_703265_0_0_5"/>
<dbReference type="AlphaFoldDB" id="A0A0B4WYS8"/>
<evidence type="ECO:0000313" key="2">
    <source>
        <dbReference type="Proteomes" id="UP000031368"/>
    </source>
</evidence>
<dbReference type="EMBL" id="CP006877">
    <property type="protein sequence ID" value="AJD39463.1"/>
    <property type="molecule type" value="Genomic_DNA"/>
</dbReference>
<dbReference type="InterPro" id="IPR009334">
    <property type="entry name" value="DUF993"/>
</dbReference>
<proteinExistence type="predicted"/>
<dbReference type="RefSeq" id="WP_039843464.1">
    <property type="nucleotide sequence ID" value="NZ_CP006877.1"/>
</dbReference>
<dbReference type="SUPFAM" id="SSF51569">
    <property type="entry name" value="Aldolase"/>
    <property type="match status" value="1"/>
</dbReference>